<feature type="coiled-coil region" evidence="5">
    <location>
        <begin position="184"/>
        <end position="218"/>
    </location>
</feature>
<dbReference type="InterPro" id="IPR003594">
    <property type="entry name" value="HATPase_dom"/>
</dbReference>
<dbReference type="PANTHER" id="PTHR24421:SF59">
    <property type="entry name" value="OXYGEN SENSOR HISTIDINE KINASE NREB"/>
    <property type="match status" value="1"/>
</dbReference>
<dbReference type="Gene3D" id="3.40.50.2300">
    <property type="match status" value="1"/>
</dbReference>
<proteinExistence type="predicted"/>
<dbReference type="Pfam" id="PF07730">
    <property type="entry name" value="HisKA_3"/>
    <property type="match status" value="1"/>
</dbReference>
<dbReference type="PROSITE" id="PS50110">
    <property type="entry name" value="RESPONSE_REGULATORY"/>
    <property type="match status" value="1"/>
</dbReference>
<protein>
    <submittedName>
        <fullName evidence="8">Response regulator</fullName>
    </submittedName>
</protein>
<dbReference type="GO" id="GO:0046983">
    <property type="term" value="F:protein dimerization activity"/>
    <property type="evidence" value="ECO:0007669"/>
    <property type="project" value="InterPro"/>
</dbReference>
<evidence type="ECO:0000259" key="7">
    <source>
        <dbReference type="PROSITE" id="PS50110"/>
    </source>
</evidence>
<dbReference type="Pfam" id="PF00072">
    <property type="entry name" value="Response_reg"/>
    <property type="match status" value="1"/>
</dbReference>
<keyword evidence="2" id="KW-0418">Kinase</keyword>
<evidence type="ECO:0000313" key="8">
    <source>
        <dbReference type="EMBL" id="TFZ08319.1"/>
    </source>
</evidence>
<dbReference type="InterPro" id="IPR036890">
    <property type="entry name" value="HATPase_C_sf"/>
</dbReference>
<feature type="domain" description="Response regulatory" evidence="7">
    <location>
        <begin position="67"/>
        <end position="183"/>
    </location>
</feature>
<dbReference type="CDD" id="cd16917">
    <property type="entry name" value="HATPase_UhpB-NarQ-NarX-like"/>
    <property type="match status" value="1"/>
</dbReference>
<name>A0A4Z0CDM3_9BURK</name>
<dbReference type="SUPFAM" id="SSF52172">
    <property type="entry name" value="CheY-like"/>
    <property type="match status" value="1"/>
</dbReference>
<organism evidence="8 9">
    <name type="scientific">Ramlibacter humi</name>
    <dbReference type="NCBI Taxonomy" id="2530451"/>
    <lineage>
        <taxon>Bacteria</taxon>
        <taxon>Pseudomonadati</taxon>
        <taxon>Pseudomonadota</taxon>
        <taxon>Betaproteobacteria</taxon>
        <taxon>Burkholderiales</taxon>
        <taxon>Comamonadaceae</taxon>
        <taxon>Ramlibacter</taxon>
    </lineage>
</organism>
<feature type="region of interest" description="Disordered" evidence="6">
    <location>
        <begin position="1"/>
        <end position="33"/>
    </location>
</feature>
<reference evidence="8 9" key="1">
    <citation type="submission" date="2019-03" db="EMBL/GenBank/DDBJ databases">
        <title>Ramlibacter sp. 18x22-1, whole genome shotgun sequence.</title>
        <authorList>
            <person name="Zhang X."/>
            <person name="Feng G."/>
            <person name="Zhu H."/>
        </authorList>
    </citation>
    <scope>NUCLEOTIDE SEQUENCE [LARGE SCALE GENOMIC DNA]</scope>
    <source>
        <strain evidence="8 9">18x22-1</strain>
    </source>
</reference>
<dbReference type="Gene3D" id="3.30.565.10">
    <property type="entry name" value="Histidine kinase-like ATPase, C-terminal domain"/>
    <property type="match status" value="1"/>
</dbReference>
<feature type="modified residue" description="4-aspartylphosphate" evidence="4">
    <location>
        <position position="118"/>
    </location>
</feature>
<evidence type="ECO:0000256" key="4">
    <source>
        <dbReference type="PROSITE-ProRule" id="PRU00169"/>
    </source>
</evidence>
<evidence type="ECO:0000256" key="5">
    <source>
        <dbReference type="SAM" id="Coils"/>
    </source>
</evidence>
<dbReference type="PANTHER" id="PTHR24421">
    <property type="entry name" value="NITRATE/NITRITE SENSOR PROTEIN NARX-RELATED"/>
    <property type="match status" value="1"/>
</dbReference>
<evidence type="ECO:0000313" key="9">
    <source>
        <dbReference type="Proteomes" id="UP000297839"/>
    </source>
</evidence>
<gene>
    <name evidence="8" type="ORF">EZ216_03940</name>
</gene>
<keyword evidence="5" id="KW-0175">Coiled coil</keyword>
<dbReference type="InterPro" id="IPR001789">
    <property type="entry name" value="Sig_transdc_resp-reg_receiver"/>
</dbReference>
<keyword evidence="1" id="KW-0808">Transferase</keyword>
<keyword evidence="9" id="KW-1185">Reference proteome</keyword>
<dbReference type="InterPro" id="IPR011712">
    <property type="entry name" value="Sig_transdc_His_kin_sub3_dim/P"/>
</dbReference>
<accession>A0A4Z0CDM3</accession>
<dbReference type="SUPFAM" id="SSF55874">
    <property type="entry name" value="ATPase domain of HSP90 chaperone/DNA topoisomerase II/histidine kinase"/>
    <property type="match status" value="1"/>
</dbReference>
<dbReference type="InterPro" id="IPR011006">
    <property type="entry name" value="CheY-like_superfamily"/>
</dbReference>
<dbReference type="CDD" id="cd00156">
    <property type="entry name" value="REC"/>
    <property type="match status" value="1"/>
</dbReference>
<evidence type="ECO:0000256" key="1">
    <source>
        <dbReference type="ARBA" id="ARBA00022679"/>
    </source>
</evidence>
<sequence length="418" mass="44379">MEAESSTARTRVMGRTPFRGRTRPDAEDSSADGAALMARKAAHKAAFSRGLRGAPPVTSTVPEEKVRLLVIEDSPLDYELLLATLAMQGVGATGVRVETGGELSAALARERWDLVISDHELPGFSSGEALAIVRALPAPPPFIIVSGVIGEETAVDAMRAGADDYLIKGRLARLGTAVRNALAAAQARRDKAEAERLLQLSQQQLANLSQRLQSMLDEERAAIAREIHDDIGGTLTAVRFDIEGLRRHLAPGALPRLERAHSALTEASTAAQRIQQNLRPPSLDAGLAAALEWQVRQYRERHGADVRFEASGAKREVHEAAALAVYRTCQEALTNIAKHAAARSVEVHLHHGAAVVSLEVSDDGRGLDASALLKPGSLGLRGLAERARAAGGGMEIGSGGGRTTLMLWLPRAPAEVAA</sequence>
<dbReference type="Pfam" id="PF02518">
    <property type="entry name" value="HATPase_c"/>
    <property type="match status" value="1"/>
</dbReference>
<dbReference type="GO" id="GO:0000155">
    <property type="term" value="F:phosphorelay sensor kinase activity"/>
    <property type="evidence" value="ECO:0007669"/>
    <property type="project" value="InterPro"/>
</dbReference>
<keyword evidence="3" id="KW-0902">Two-component regulatory system</keyword>
<comment type="caution">
    <text evidence="8">The sequence shown here is derived from an EMBL/GenBank/DDBJ whole genome shotgun (WGS) entry which is preliminary data.</text>
</comment>
<dbReference type="SMART" id="SM00387">
    <property type="entry name" value="HATPase_c"/>
    <property type="match status" value="1"/>
</dbReference>
<dbReference type="EMBL" id="SMLK01000001">
    <property type="protein sequence ID" value="TFZ08319.1"/>
    <property type="molecule type" value="Genomic_DNA"/>
</dbReference>
<evidence type="ECO:0000256" key="2">
    <source>
        <dbReference type="ARBA" id="ARBA00022777"/>
    </source>
</evidence>
<evidence type="ECO:0000256" key="6">
    <source>
        <dbReference type="SAM" id="MobiDB-lite"/>
    </source>
</evidence>
<dbReference type="OrthoDB" id="9782588at2"/>
<dbReference type="GO" id="GO:0016020">
    <property type="term" value="C:membrane"/>
    <property type="evidence" value="ECO:0007669"/>
    <property type="project" value="InterPro"/>
</dbReference>
<dbReference type="SMART" id="SM00448">
    <property type="entry name" value="REC"/>
    <property type="match status" value="1"/>
</dbReference>
<keyword evidence="4" id="KW-0597">Phosphoprotein</keyword>
<dbReference type="Proteomes" id="UP000297839">
    <property type="component" value="Unassembled WGS sequence"/>
</dbReference>
<dbReference type="AlphaFoldDB" id="A0A4Z0CDM3"/>
<dbReference type="Gene3D" id="1.20.5.1930">
    <property type="match status" value="1"/>
</dbReference>
<evidence type="ECO:0000256" key="3">
    <source>
        <dbReference type="ARBA" id="ARBA00023012"/>
    </source>
</evidence>
<dbReference type="InterPro" id="IPR050482">
    <property type="entry name" value="Sensor_HK_TwoCompSys"/>
</dbReference>